<dbReference type="AlphaFoldDB" id="A0A0A0ES39"/>
<accession>A0A0A0ES39</accession>
<organism evidence="2 3">
    <name type="scientific">Lysobacter concretionis Ko07 = DSM 16239</name>
    <dbReference type="NCBI Taxonomy" id="1122185"/>
    <lineage>
        <taxon>Bacteria</taxon>
        <taxon>Pseudomonadati</taxon>
        <taxon>Pseudomonadota</taxon>
        <taxon>Gammaproteobacteria</taxon>
        <taxon>Lysobacterales</taxon>
        <taxon>Lysobacteraceae</taxon>
        <taxon>Novilysobacter</taxon>
    </lineage>
</organism>
<evidence type="ECO:0000256" key="1">
    <source>
        <dbReference type="SAM" id="SignalP"/>
    </source>
</evidence>
<dbReference type="EMBL" id="AVPS01000004">
    <property type="protein sequence ID" value="KGM51967.1"/>
    <property type="molecule type" value="Genomic_DNA"/>
</dbReference>
<dbReference type="Proteomes" id="UP000030017">
    <property type="component" value="Unassembled WGS sequence"/>
</dbReference>
<evidence type="ECO:0000313" key="2">
    <source>
        <dbReference type="EMBL" id="KGM51967.1"/>
    </source>
</evidence>
<dbReference type="OrthoDB" id="7022011at2"/>
<name>A0A0A0ES39_9GAMM</name>
<feature type="signal peptide" evidence="1">
    <location>
        <begin position="1"/>
        <end position="26"/>
    </location>
</feature>
<dbReference type="STRING" id="1122185.N792_06365"/>
<evidence type="ECO:0000313" key="3">
    <source>
        <dbReference type="Proteomes" id="UP000030017"/>
    </source>
</evidence>
<comment type="caution">
    <text evidence="2">The sequence shown here is derived from an EMBL/GenBank/DDBJ whole genome shotgun (WGS) entry which is preliminary data.</text>
</comment>
<sequence>MKHSPLLCATLLLGLSSLGLSPVASASSFYTTSEAVTGALKGTSNGTSATSGSFSDNKVVLAARDDAASYVASDGAIRGVHLEAAIVLLRAELPEAQAASDLDLARAILAL</sequence>
<gene>
    <name evidence="2" type="ORF">N792_06365</name>
</gene>
<keyword evidence="1" id="KW-0732">Signal</keyword>
<feature type="chain" id="PRO_5001969214" description="Holliday junction resolvasome, helicase subunit" evidence="1">
    <location>
        <begin position="27"/>
        <end position="111"/>
    </location>
</feature>
<proteinExistence type="predicted"/>
<reference evidence="2 3" key="1">
    <citation type="submission" date="2013-08" db="EMBL/GenBank/DDBJ databases">
        <title>Genome sequencing of Lysobacter.</title>
        <authorList>
            <person name="Zhang S."/>
            <person name="Wang G."/>
        </authorList>
    </citation>
    <scope>NUCLEOTIDE SEQUENCE [LARGE SCALE GENOMIC DNA]</scope>
    <source>
        <strain evidence="2 3">Ko07</strain>
    </source>
</reference>
<keyword evidence="3" id="KW-1185">Reference proteome</keyword>
<evidence type="ECO:0008006" key="4">
    <source>
        <dbReference type="Google" id="ProtNLM"/>
    </source>
</evidence>
<dbReference type="RefSeq" id="WP_036193127.1">
    <property type="nucleotide sequence ID" value="NZ_AVPS01000004.1"/>
</dbReference>
<dbReference type="NCBIfam" id="TIGR02448">
    <property type="entry name" value="conserverd hypothetical protein"/>
    <property type="match status" value="1"/>
</dbReference>
<dbReference type="InterPro" id="IPR012661">
    <property type="entry name" value="CHP02448"/>
</dbReference>
<protein>
    <recommendedName>
        <fullName evidence="4">Holliday junction resolvasome, helicase subunit</fullName>
    </recommendedName>
</protein>
<dbReference type="Pfam" id="PF09498">
    <property type="entry name" value="DUF2388"/>
    <property type="match status" value="1"/>
</dbReference>